<evidence type="ECO:0000313" key="1">
    <source>
        <dbReference type="EMBL" id="GMS91934.1"/>
    </source>
</evidence>
<reference evidence="1" key="1">
    <citation type="submission" date="2023-10" db="EMBL/GenBank/DDBJ databases">
        <title>Genome assembly of Pristionchus species.</title>
        <authorList>
            <person name="Yoshida K."/>
            <person name="Sommer R.J."/>
        </authorList>
    </citation>
    <scope>NUCLEOTIDE SEQUENCE</scope>
    <source>
        <strain evidence="1">RS0144</strain>
    </source>
</reference>
<protein>
    <submittedName>
        <fullName evidence="1">Uncharacterized protein</fullName>
    </submittedName>
</protein>
<comment type="caution">
    <text evidence="1">The sequence shown here is derived from an EMBL/GenBank/DDBJ whole genome shotgun (WGS) entry which is preliminary data.</text>
</comment>
<evidence type="ECO:0000313" key="2">
    <source>
        <dbReference type="Proteomes" id="UP001432027"/>
    </source>
</evidence>
<name>A0AAV5TDN0_9BILA</name>
<sequence>LSHPLSSIWPLGSVHNPHSIITLLLHRRWAKDRSLRSAASKMALSQGPLSVPPIACMGREGSVGRANYS</sequence>
<feature type="non-terminal residue" evidence="1">
    <location>
        <position position="69"/>
    </location>
</feature>
<proteinExistence type="predicted"/>
<accession>A0AAV5TDN0</accession>
<dbReference type="AlphaFoldDB" id="A0AAV5TDN0"/>
<organism evidence="1 2">
    <name type="scientific">Pristionchus entomophagus</name>
    <dbReference type="NCBI Taxonomy" id="358040"/>
    <lineage>
        <taxon>Eukaryota</taxon>
        <taxon>Metazoa</taxon>
        <taxon>Ecdysozoa</taxon>
        <taxon>Nematoda</taxon>
        <taxon>Chromadorea</taxon>
        <taxon>Rhabditida</taxon>
        <taxon>Rhabditina</taxon>
        <taxon>Diplogasteromorpha</taxon>
        <taxon>Diplogasteroidea</taxon>
        <taxon>Neodiplogasteridae</taxon>
        <taxon>Pristionchus</taxon>
    </lineage>
</organism>
<keyword evidence="2" id="KW-1185">Reference proteome</keyword>
<dbReference type="Proteomes" id="UP001432027">
    <property type="component" value="Unassembled WGS sequence"/>
</dbReference>
<dbReference type="EMBL" id="BTSX01000004">
    <property type="protein sequence ID" value="GMS91934.1"/>
    <property type="molecule type" value="Genomic_DNA"/>
</dbReference>
<feature type="non-terminal residue" evidence="1">
    <location>
        <position position="1"/>
    </location>
</feature>
<gene>
    <name evidence="1" type="ORF">PENTCL1PPCAC_14109</name>
</gene>